<keyword evidence="5 15" id="KW-0347">Helicase</keyword>
<dbReference type="SUPFAM" id="SSF52540">
    <property type="entry name" value="P-loop containing nucleoside triphosphate hydrolases"/>
    <property type="match status" value="1"/>
</dbReference>
<dbReference type="GO" id="GO:0005524">
    <property type="term" value="F:ATP binding"/>
    <property type="evidence" value="ECO:0007669"/>
    <property type="project" value="UniProtKB-UniRule"/>
</dbReference>
<keyword evidence="9" id="KW-0234">DNA repair</keyword>
<dbReference type="EMBL" id="VAFM01000001">
    <property type="protein sequence ID" value="TKW61985.1"/>
    <property type="molecule type" value="Genomic_DNA"/>
</dbReference>
<dbReference type="InterPro" id="IPR011604">
    <property type="entry name" value="PDDEXK-like_dom_sf"/>
</dbReference>
<evidence type="ECO:0000259" key="16">
    <source>
        <dbReference type="PROSITE" id="PS51198"/>
    </source>
</evidence>
<dbReference type="InterPro" id="IPR038726">
    <property type="entry name" value="PDDEXK_AddAB-type"/>
</dbReference>
<evidence type="ECO:0000256" key="7">
    <source>
        <dbReference type="ARBA" id="ARBA00022840"/>
    </source>
</evidence>
<dbReference type="GO" id="GO:0033202">
    <property type="term" value="C:DNA helicase complex"/>
    <property type="evidence" value="ECO:0007669"/>
    <property type="project" value="TreeGrafter"/>
</dbReference>
<evidence type="ECO:0000256" key="6">
    <source>
        <dbReference type="ARBA" id="ARBA00022839"/>
    </source>
</evidence>
<dbReference type="AlphaFoldDB" id="A0A6N4RDB0"/>
<dbReference type="Gene3D" id="3.40.50.300">
    <property type="entry name" value="P-loop containing nucleotide triphosphate hydrolases"/>
    <property type="match status" value="3"/>
</dbReference>
<feature type="domain" description="UvrD-like helicase ATP-binding" evidence="16">
    <location>
        <begin position="10"/>
        <end position="478"/>
    </location>
</feature>
<keyword evidence="10" id="KW-0413">Isomerase</keyword>
<keyword evidence="2 15" id="KW-0547">Nucleotide-binding</keyword>
<evidence type="ECO:0000256" key="2">
    <source>
        <dbReference type="ARBA" id="ARBA00022741"/>
    </source>
</evidence>
<evidence type="ECO:0000313" key="19">
    <source>
        <dbReference type="Proteomes" id="UP000320948"/>
    </source>
</evidence>
<keyword evidence="6" id="KW-0269">Exonuclease</keyword>
<dbReference type="InterPro" id="IPR027417">
    <property type="entry name" value="P-loop_NTPase"/>
</dbReference>
<dbReference type="PROSITE" id="PS51198">
    <property type="entry name" value="UVRD_HELICASE_ATP_BIND"/>
    <property type="match status" value="1"/>
</dbReference>
<protein>
    <recommendedName>
        <fullName evidence="12">DNA 3'-5' helicase</fullName>
        <ecNumber evidence="12">5.6.2.4</ecNumber>
    </recommendedName>
    <alternativeName>
        <fullName evidence="13">DNA 3'-5' helicase II</fullName>
    </alternativeName>
</protein>
<evidence type="ECO:0000256" key="10">
    <source>
        <dbReference type="ARBA" id="ARBA00023235"/>
    </source>
</evidence>
<dbReference type="EC" id="5.6.2.4" evidence="12"/>
<dbReference type="Proteomes" id="UP000320948">
    <property type="component" value="Unassembled WGS sequence"/>
</dbReference>
<keyword evidence="4 15" id="KW-0378">Hydrolase</keyword>
<evidence type="ECO:0000256" key="15">
    <source>
        <dbReference type="PROSITE-ProRule" id="PRU00560"/>
    </source>
</evidence>
<dbReference type="InterPro" id="IPR014017">
    <property type="entry name" value="DNA_helicase_UvrD-like_C"/>
</dbReference>
<name>A0A6N4RDB0_BLAVI</name>
<dbReference type="PANTHER" id="PTHR11070">
    <property type="entry name" value="UVRD / RECB / PCRA DNA HELICASE FAMILY MEMBER"/>
    <property type="match status" value="1"/>
</dbReference>
<comment type="catalytic activity">
    <reaction evidence="14">
        <text>ATP + H2O = ADP + phosphate + H(+)</text>
        <dbReference type="Rhea" id="RHEA:13065"/>
        <dbReference type="ChEBI" id="CHEBI:15377"/>
        <dbReference type="ChEBI" id="CHEBI:15378"/>
        <dbReference type="ChEBI" id="CHEBI:30616"/>
        <dbReference type="ChEBI" id="CHEBI:43474"/>
        <dbReference type="ChEBI" id="CHEBI:456216"/>
        <dbReference type="EC" id="5.6.2.4"/>
    </reaction>
</comment>
<accession>A0A6N4RDB0</accession>
<dbReference type="PROSITE" id="PS51217">
    <property type="entry name" value="UVRD_HELICASE_CTER"/>
    <property type="match status" value="1"/>
</dbReference>
<dbReference type="Pfam" id="PF12705">
    <property type="entry name" value="PDDEXK_1"/>
    <property type="match status" value="1"/>
</dbReference>
<dbReference type="GO" id="GO:0005829">
    <property type="term" value="C:cytosol"/>
    <property type="evidence" value="ECO:0007669"/>
    <property type="project" value="TreeGrafter"/>
</dbReference>
<keyword evidence="8" id="KW-0238">DNA-binding</keyword>
<reference evidence="18 19" key="1">
    <citation type="journal article" date="2017" name="Nat. Commun.">
        <title>In situ click chemistry generation of cyclooxygenase-2 inhibitors.</title>
        <authorList>
            <person name="Bhardwaj A."/>
            <person name="Kaur J."/>
            <person name="Wuest M."/>
            <person name="Wuest F."/>
        </authorList>
    </citation>
    <scope>NUCLEOTIDE SEQUENCE [LARGE SCALE GENOMIC DNA]</scope>
    <source>
        <strain evidence="18">S2_018_000_R2_106</strain>
    </source>
</reference>
<comment type="catalytic activity">
    <reaction evidence="11">
        <text>Couples ATP hydrolysis with the unwinding of duplex DNA by translocating in the 3'-5' direction.</text>
        <dbReference type="EC" id="5.6.2.4"/>
    </reaction>
</comment>
<dbReference type="InterPro" id="IPR014016">
    <property type="entry name" value="UvrD-like_ATP-bd"/>
</dbReference>
<evidence type="ECO:0000256" key="3">
    <source>
        <dbReference type="ARBA" id="ARBA00022763"/>
    </source>
</evidence>
<evidence type="ECO:0000256" key="4">
    <source>
        <dbReference type="ARBA" id="ARBA00022801"/>
    </source>
</evidence>
<dbReference type="InterPro" id="IPR000212">
    <property type="entry name" value="DNA_helicase_UvrD/REP"/>
</dbReference>
<evidence type="ECO:0000256" key="14">
    <source>
        <dbReference type="ARBA" id="ARBA00048988"/>
    </source>
</evidence>
<sequence>MRNTFDPQILRHAAAAQALALETASSVWISANAGTGKTEVLTRRMLALLLADPTLEPRQILALTFTKAGAAEMAARLPVRLGKWATLDDAALHAEVAELGVNLPEGLDVAARVRTLAQQVRKQPPLVATIHGLAQQILSRFTVEAGLPLDFEVLEDGAQKRLLKEIQNDLLVNVSGPLANYLGTLLDELGEHGWDDLTGLVIMHWHRLEALVEGKGLAAVLAQLEHELGLVGREDAGQPLVPTPAEWMSLRHVVQALPEQNARTVLDAPEALREAAWKDFLLTGTGTPRARLFVKAELAVLDETDVAVLNAAALRVAEQVKLRRIYRGFDVTRAALLWAAAVRGAYVQRKQREGMVDYSDLLDGLERVLKASETGGEGGMSEWVWYGLDRRFRHLVVDEAQDNNPQQDRIVQWLAKSILSGDVGEGAARTVLAVGDMKQSIFRFQGAVPELFVHLREVLRDWAPQMCEVDLVHSFRSGAEVLALVDRVFAQGDSGEVVVGSDFRDWPNHAAVAAARASRVELWPTVVLEGKETVEPWALPEVRAAAGGHGEDIACLHQIGNWLQQQVGRVMMPSTGEALRYDDVMLVVQRNRVAALAAGVLRGMGVPVASGGGVQPLVVDDAIACLRVIFNPEDNLALAHVLKGVRRRDDAYLLDLAARSGEQAWCYALQGDDGVWLTQMHALACDAPLRIVQQVAREIGGDENLLECLLLWAEQCETLRELIARLELDDLPVTGTGRGVRILTVHGSKGLQAPLVILADTMAALADVSHDTLLWGENVVLYKQAKGLSAFEDSLAEAERARRKADSLRGLYVAMTRAMDWLVVTGFGEVKETADTWWTRVRIGFEGDAADDGRWVVGDSFAQSDVPVVEAVAETVIPAWLQTPITAVETVSQSEEQARGERVHARLQGLRVPVEAEVDAEVQRVKETYPWLWTPGSRSEMAVAVEGRVGRIDRLVEHEGALWVIDFKTGQIPEQVPPTYVQQVQGYARALRHTYPERTLRAAIVWTAAPRLDEVDIG</sequence>
<evidence type="ECO:0000256" key="8">
    <source>
        <dbReference type="ARBA" id="ARBA00023125"/>
    </source>
</evidence>
<dbReference type="Pfam" id="PF00580">
    <property type="entry name" value="UvrD-helicase"/>
    <property type="match status" value="1"/>
</dbReference>
<comment type="caution">
    <text evidence="18">The sequence shown here is derived from an EMBL/GenBank/DDBJ whole genome shotgun (WGS) entry which is preliminary data.</text>
</comment>
<evidence type="ECO:0000256" key="11">
    <source>
        <dbReference type="ARBA" id="ARBA00034617"/>
    </source>
</evidence>
<keyword evidence="1" id="KW-0540">Nuclease</keyword>
<organism evidence="18 19">
    <name type="scientific">Blastochloris viridis</name>
    <name type="common">Rhodopseudomonas viridis</name>
    <dbReference type="NCBI Taxonomy" id="1079"/>
    <lineage>
        <taxon>Bacteria</taxon>
        <taxon>Pseudomonadati</taxon>
        <taxon>Pseudomonadota</taxon>
        <taxon>Alphaproteobacteria</taxon>
        <taxon>Hyphomicrobiales</taxon>
        <taxon>Blastochloridaceae</taxon>
        <taxon>Blastochloris</taxon>
    </lineage>
</organism>
<dbReference type="GO" id="GO:0000725">
    <property type="term" value="P:recombinational repair"/>
    <property type="evidence" value="ECO:0007669"/>
    <property type="project" value="TreeGrafter"/>
</dbReference>
<dbReference type="Gene3D" id="3.90.320.10">
    <property type="match status" value="1"/>
</dbReference>
<dbReference type="SUPFAM" id="SSF52980">
    <property type="entry name" value="Restriction endonuclease-like"/>
    <property type="match status" value="1"/>
</dbReference>
<evidence type="ECO:0000256" key="13">
    <source>
        <dbReference type="ARBA" id="ARBA00034923"/>
    </source>
</evidence>
<dbReference type="GO" id="GO:0004527">
    <property type="term" value="F:exonuclease activity"/>
    <property type="evidence" value="ECO:0007669"/>
    <property type="project" value="UniProtKB-KW"/>
</dbReference>
<evidence type="ECO:0000256" key="5">
    <source>
        <dbReference type="ARBA" id="ARBA00022806"/>
    </source>
</evidence>
<evidence type="ECO:0000313" key="18">
    <source>
        <dbReference type="EMBL" id="TKW61985.1"/>
    </source>
</evidence>
<evidence type="ECO:0000259" key="17">
    <source>
        <dbReference type="PROSITE" id="PS51217"/>
    </source>
</evidence>
<dbReference type="GO" id="GO:0003677">
    <property type="term" value="F:DNA binding"/>
    <property type="evidence" value="ECO:0007669"/>
    <property type="project" value="UniProtKB-KW"/>
</dbReference>
<feature type="binding site" evidence="15">
    <location>
        <begin position="31"/>
        <end position="38"/>
    </location>
    <ligand>
        <name>ATP</name>
        <dbReference type="ChEBI" id="CHEBI:30616"/>
    </ligand>
</feature>
<evidence type="ECO:0000256" key="12">
    <source>
        <dbReference type="ARBA" id="ARBA00034808"/>
    </source>
</evidence>
<keyword evidence="3" id="KW-0227">DNA damage</keyword>
<evidence type="ECO:0000256" key="1">
    <source>
        <dbReference type="ARBA" id="ARBA00022722"/>
    </source>
</evidence>
<dbReference type="PANTHER" id="PTHR11070:SF2">
    <property type="entry name" value="ATP-DEPENDENT DNA HELICASE SRS2"/>
    <property type="match status" value="1"/>
</dbReference>
<gene>
    <name evidence="18" type="ORF">DI628_05020</name>
</gene>
<evidence type="ECO:0000256" key="9">
    <source>
        <dbReference type="ARBA" id="ARBA00023204"/>
    </source>
</evidence>
<dbReference type="GO" id="GO:0043138">
    <property type="term" value="F:3'-5' DNA helicase activity"/>
    <property type="evidence" value="ECO:0007669"/>
    <property type="project" value="UniProtKB-EC"/>
</dbReference>
<dbReference type="InterPro" id="IPR011335">
    <property type="entry name" value="Restrct_endonuc-II-like"/>
</dbReference>
<feature type="domain" description="UvrD-like helicase C-terminal" evidence="17">
    <location>
        <begin position="501"/>
        <end position="750"/>
    </location>
</feature>
<keyword evidence="7 15" id="KW-0067">ATP-binding</keyword>
<proteinExistence type="predicted"/>